<evidence type="ECO:0000313" key="2">
    <source>
        <dbReference type="Proteomes" id="UP000001551"/>
    </source>
</evidence>
<evidence type="ECO:0000313" key="1">
    <source>
        <dbReference type="EMBL" id="ADU26470.1"/>
    </source>
</evidence>
<dbReference type="eggNOG" id="COG1954">
    <property type="taxonomic scope" value="Bacteria"/>
</dbReference>
<proteinExistence type="predicted"/>
<dbReference type="HOGENOM" id="CLU_111516_2_0_9"/>
<sequence>MDKSKIIPSIVRLDQIPVAVQSQCERVNLMAGNINTLGELNERLRSSGKQVYIHIDMIGGLGRDKEAVTFVVEKLGVSGIITTKAHLIVAAKTLHCRCVQRIFAIDTAALQTSFKLIEKHEPDEIELMPGLMPDVIRIAKSHTQKTLITGGLIRSERQVEQALASGADYVSTGYEALW</sequence>
<dbReference type="InterPro" id="IPR013785">
    <property type="entry name" value="Aldolase_TIM"/>
</dbReference>
<name>E6U3H8_ETHHY</name>
<dbReference type="EMBL" id="CP002400">
    <property type="protein sequence ID" value="ADU26470.1"/>
    <property type="molecule type" value="Genomic_DNA"/>
</dbReference>
<organism evidence="1 2">
    <name type="scientific">Ethanoligenens harbinense (strain DSM 18485 / JCM 12961 / CGMCC 1.5033 / YUAN-3)</name>
    <dbReference type="NCBI Taxonomy" id="663278"/>
    <lineage>
        <taxon>Bacteria</taxon>
        <taxon>Bacillati</taxon>
        <taxon>Bacillota</taxon>
        <taxon>Clostridia</taxon>
        <taxon>Eubacteriales</taxon>
        <taxon>Oscillospiraceae</taxon>
        <taxon>Ethanoligenens</taxon>
    </lineage>
</organism>
<dbReference type="GO" id="GO:0006071">
    <property type="term" value="P:glycerol metabolic process"/>
    <property type="evidence" value="ECO:0007669"/>
    <property type="project" value="InterPro"/>
</dbReference>
<dbReference type="RefSeq" id="WP_013484834.1">
    <property type="nucleotide sequence ID" value="NC_014828.1"/>
</dbReference>
<dbReference type="KEGG" id="eha:Ethha_0910"/>
<dbReference type="PANTHER" id="PTHR35787">
    <property type="entry name" value="GLYCEROL UPTAKE OPERON ANTITERMINATOR REGULATORY PROTEIN"/>
    <property type="match status" value="1"/>
</dbReference>
<dbReference type="STRING" id="663278.Ethha_0910"/>
<dbReference type="GO" id="GO:0006355">
    <property type="term" value="P:regulation of DNA-templated transcription"/>
    <property type="evidence" value="ECO:0007669"/>
    <property type="project" value="InterPro"/>
</dbReference>
<dbReference type="SUPFAM" id="SSF110391">
    <property type="entry name" value="GlpP-like"/>
    <property type="match status" value="1"/>
</dbReference>
<dbReference type="Proteomes" id="UP000001551">
    <property type="component" value="Chromosome"/>
</dbReference>
<dbReference type="PIRSF" id="PIRSF016897">
    <property type="entry name" value="GlpP"/>
    <property type="match status" value="1"/>
</dbReference>
<dbReference type="AlphaFoldDB" id="E6U3H8"/>
<dbReference type="Gene3D" id="3.20.20.70">
    <property type="entry name" value="Aldolase class I"/>
    <property type="match status" value="1"/>
</dbReference>
<protein>
    <submittedName>
        <fullName evidence="1">Glycerol-3-phosphate responsive antiterminator, GlpP</fullName>
    </submittedName>
</protein>
<dbReference type="InterPro" id="IPR006699">
    <property type="entry name" value="GlpP"/>
</dbReference>
<dbReference type="Pfam" id="PF04309">
    <property type="entry name" value="G3P_antiterm"/>
    <property type="match status" value="1"/>
</dbReference>
<reference evidence="1 2" key="1">
    <citation type="submission" date="2010-12" db="EMBL/GenBank/DDBJ databases">
        <title>Complete sequence of Ethanoligenens harbinense YUAN-3.</title>
        <authorList>
            <person name="Lucas S."/>
            <person name="Copeland A."/>
            <person name="Lapidus A."/>
            <person name="Cheng J.-F."/>
            <person name="Bruce D."/>
            <person name="Goodwin L."/>
            <person name="Pitluck S."/>
            <person name="Chertkov O."/>
            <person name="Misra M."/>
            <person name="Detter J.C."/>
            <person name="Han C."/>
            <person name="Tapia R."/>
            <person name="Land M."/>
            <person name="Hauser L."/>
            <person name="Jeffries C."/>
            <person name="Kyrpides N."/>
            <person name="Ivanova N."/>
            <person name="Mikhailova N."/>
            <person name="Wang A."/>
            <person name="Mouttaki H."/>
            <person name="He Z."/>
            <person name="Zhou J."/>
            <person name="Hemme C.L."/>
            <person name="Woyke T."/>
        </authorList>
    </citation>
    <scope>NUCLEOTIDE SEQUENCE [LARGE SCALE GENOMIC DNA]</scope>
    <source>
        <strain evidence="2">DSM 18485 / JCM 12961 / CGMCC 1.5033 / YUAN-3</strain>
    </source>
</reference>
<dbReference type="PANTHER" id="PTHR35787:SF1">
    <property type="entry name" value="GLYCEROL UPTAKE OPERON ANTITERMINATOR REGULATORY PROTEIN"/>
    <property type="match status" value="1"/>
</dbReference>
<accession>E6U3H8</accession>
<keyword evidence="2" id="KW-1185">Reference proteome</keyword>
<gene>
    <name evidence="1" type="ordered locus">Ethha_0910</name>
</gene>